<name>A0A5J5ENB8_9PEZI</name>
<dbReference type="Gene3D" id="3.40.640.10">
    <property type="entry name" value="Type I PLP-dependent aspartate aminotransferase-like (Major domain)"/>
    <property type="match status" value="1"/>
</dbReference>
<dbReference type="GO" id="GO:0019346">
    <property type="term" value="P:transsulfuration"/>
    <property type="evidence" value="ECO:0007669"/>
    <property type="project" value="InterPro"/>
</dbReference>
<dbReference type="Gene3D" id="3.90.1150.10">
    <property type="entry name" value="Aspartate Aminotransferase, domain 1"/>
    <property type="match status" value="1"/>
</dbReference>
<dbReference type="InterPro" id="IPR051750">
    <property type="entry name" value="Trans-sulfuration_enzymes"/>
</dbReference>
<evidence type="ECO:0000256" key="8">
    <source>
        <dbReference type="ARBA" id="ARBA00060510"/>
    </source>
</evidence>
<gene>
    <name evidence="13" type="ORF">FN846DRAFT_961742</name>
</gene>
<dbReference type="EC" id="2.5.1.48" evidence="10"/>
<evidence type="ECO:0000313" key="14">
    <source>
        <dbReference type="Proteomes" id="UP000326924"/>
    </source>
</evidence>
<keyword evidence="14" id="KW-1185">Reference proteome</keyword>
<accession>A0A5J5ENB8</accession>
<sequence length="532" mass="58849">MLPPRFFIHKSIQKLCASILSLHGRPGEVCMLFPTISTATRCRNFIKARSLSTPPPCVRVIELIPRLGQDATISSGLCAVLFPADEFKIAKQFWQHSGDGVSSRRAEFCQQELDNGLLREKGIPDEVAVRPAKGPKRYSRVSVDKGHVGTEGTDTSRFVEERFGRNLGVEFVANAKLAVRRRIAGTLRSNVAPSDALALKDEGGRDVPGFTEEDVYLFPSGMSAIFNSHRLLLEALEPRKSVCYGFPYIDTLKILEKFGPGCHFYGHGSAEDLDDLEAKLTSGERVMALFCEFPGNPLLASPDLQRIRKLADQYDFAVIVDETLGNPLNVHVLPLADMVASSLTKVFSGDSNVMGGSMVLNPKSRYYATLKAKLATEYEDNLWAEDALFLERNSRDFVSRIERINANAEAVCELLLQHPKIKRVYYPKNSPTRAFYDACRCTDGGYGGLLSVTFYSMEDAIRFFDAVETAKGPSLGTNFTLTSPYAILAHYGELEWAAKYGVESNLVRVSIGLEETVGLVQTFAKALRVLET</sequence>
<comment type="caution">
    <text evidence="13">The sequence shown here is derived from an EMBL/GenBank/DDBJ whole genome shotgun (WGS) entry which is preliminary data.</text>
</comment>
<evidence type="ECO:0000313" key="13">
    <source>
        <dbReference type="EMBL" id="KAA8898816.1"/>
    </source>
</evidence>
<comment type="function">
    <text evidence="7">Catalyzes the formation of L-cystathionine from O-succinyl-L-homoserine (OSHS) and L-cysteine, via a gamma-replacement reaction. In the absence of thiol, catalyzes gamma-elimination to form 2-oxobutanoate, succinate and ammonia.</text>
</comment>
<dbReference type="AlphaFoldDB" id="A0A5J5ENB8"/>
<dbReference type="Proteomes" id="UP000326924">
    <property type="component" value="Unassembled WGS sequence"/>
</dbReference>
<evidence type="ECO:0000256" key="4">
    <source>
        <dbReference type="ARBA" id="ARBA00022898"/>
    </source>
</evidence>
<evidence type="ECO:0000256" key="9">
    <source>
        <dbReference type="ARBA" id="ARBA00061376"/>
    </source>
</evidence>
<dbReference type="GO" id="GO:0009086">
    <property type="term" value="P:methionine biosynthetic process"/>
    <property type="evidence" value="ECO:0007669"/>
    <property type="project" value="UniProtKB-KW"/>
</dbReference>
<evidence type="ECO:0000256" key="10">
    <source>
        <dbReference type="ARBA" id="ARBA00066530"/>
    </source>
</evidence>
<dbReference type="GO" id="GO:0003962">
    <property type="term" value="F:cystathionine gamma-synthase activity"/>
    <property type="evidence" value="ECO:0007669"/>
    <property type="project" value="UniProtKB-EC"/>
</dbReference>
<dbReference type="Pfam" id="PF01053">
    <property type="entry name" value="Cys_Met_Meta_PP"/>
    <property type="match status" value="1"/>
</dbReference>
<comment type="similarity">
    <text evidence="9">Belongs to the trans-sulfuration enzymes family. MET7 subfamily.</text>
</comment>
<dbReference type="FunFam" id="3.90.1150.10:FF:000063">
    <property type="entry name" value="Probable cystathionine gamma-synthase"/>
    <property type="match status" value="1"/>
</dbReference>
<dbReference type="FunFam" id="3.40.640.10:FF:000111">
    <property type="entry name" value="Cystathionine gamma-synthase"/>
    <property type="match status" value="1"/>
</dbReference>
<organism evidence="13 14">
    <name type="scientific">Sphaerosporella brunnea</name>
    <dbReference type="NCBI Taxonomy" id="1250544"/>
    <lineage>
        <taxon>Eukaryota</taxon>
        <taxon>Fungi</taxon>
        <taxon>Dikarya</taxon>
        <taxon>Ascomycota</taxon>
        <taxon>Pezizomycotina</taxon>
        <taxon>Pezizomycetes</taxon>
        <taxon>Pezizales</taxon>
        <taxon>Pyronemataceae</taxon>
        <taxon>Sphaerosporella</taxon>
    </lineage>
</organism>
<dbReference type="InParanoid" id="A0A5J5ENB8"/>
<keyword evidence="5" id="KW-0486">Methionine biosynthesis</keyword>
<evidence type="ECO:0000256" key="2">
    <source>
        <dbReference type="ARBA" id="ARBA00022605"/>
    </source>
</evidence>
<dbReference type="PANTHER" id="PTHR42699:SF1">
    <property type="entry name" value="CYSTATHIONINE GAMMA-SYNTHASE-RELATED"/>
    <property type="match status" value="1"/>
</dbReference>
<protein>
    <recommendedName>
        <fullName evidence="10">cystathionine gamma-synthase</fullName>
        <ecNumber evidence="10">2.5.1.48</ecNumber>
    </recommendedName>
    <alternativeName>
        <fullName evidence="11">O-succinylhomoserine (thiol)-lyase</fullName>
    </alternativeName>
</protein>
<evidence type="ECO:0000256" key="7">
    <source>
        <dbReference type="ARBA" id="ARBA00058439"/>
    </source>
</evidence>
<dbReference type="GO" id="GO:0030170">
    <property type="term" value="F:pyridoxal phosphate binding"/>
    <property type="evidence" value="ECO:0007669"/>
    <property type="project" value="InterPro"/>
</dbReference>
<evidence type="ECO:0000256" key="3">
    <source>
        <dbReference type="ARBA" id="ARBA00022679"/>
    </source>
</evidence>
<keyword evidence="2" id="KW-0028">Amino-acid biosynthesis</keyword>
<keyword evidence="3 13" id="KW-0808">Transferase</keyword>
<comment type="cofactor">
    <cofactor evidence="1 12">
        <name>pyridoxal 5'-phosphate</name>
        <dbReference type="ChEBI" id="CHEBI:597326"/>
    </cofactor>
</comment>
<dbReference type="InterPro" id="IPR015421">
    <property type="entry name" value="PyrdxlP-dep_Trfase_major"/>
</dbReference>
<reference evidence="13 14" key="1">
    <citation type="submission" date="2019-09" db="EMBL/GenBank/DDBJ databases">
        <title>Draft genome of the ectomycorrhizal ascomycete Sphaerosporella brunnea.</title>
        <authorList>
            <consortium name="DOE Joint Genome Institute"/>
            <person name="Benucci G.M."/>
            <person name="Marozzi G."/>
            <person name="Antonielli L."/>
            <person name="Sanchez S."/>
            <person name="Marco P."/>
            <person name="Wang X."/>
            <person name="Falini L.B."/>
            <person name="Barry K."/>
            <person name="Haridas S."/>
            <person name="Lipzen A."/>
            <person name="Labutti K."/>
            <person name="Grigoriev I.V."/>
            <person name="Murat C."/>
            <person name="Martin F."/>
            <person name="Albertini E."/>
            <person name="Donnini D."/>
            <person name="Bonito G."/>
        </authorList>
    </citation>
    <scope>NUCLEOTIDE SEQUENCE [LARGE SCALE GENOMIC DNA]</scope>
    <source>
        <strain evidence="13 14">Sb_GMNB300</strain>
    </source>
</reference>
<evidence type="ECO:0000256" key="12">
    <source>
        <dbReference type="RuleBase" id="RU362118"/>
    </source>
</evidence>
<dbReference type="PANTHER" id="PTHR42699">
    <property type="match status" value="1"/>
</dbReference>
<evidence type="ECO:0000256" key="6">
    <source>
        <dbReference type="ARBA" id="ARBA00051441"/>
    </source>
</evidence>
<evidence type="ECO:0000256" key="5">
    <source>
        <dbReference type="ARBA" id="ARBA00023167"/>
    </source>
</evidence>
<dbReference type="InterPro" id="IPR015424">
    <property type="entry name" value="PyrdxlP-dep_Trfase"/>
</dbReference>
<keyword evidence="4 12" id="KW-0663">Pyridoxal phosphate</keyword>
<dbReference type="FunCoup" id="A0A5J5ENB8">
    <property type="interactions" value="163"/>
</dbReference>
<dbReference type="SUPFAM" id="SSF53383">
    <property type="entry name" value="PLP-dependent transferases"/>
    <property type="match status" value="1"/>
</dbReference>
<dbReference type="EMBL" id="VXIS01000178">
    <property type="protein sequence ID" value="KAA8898816.1"/>
    <property type="molecule type" value="Genomic_DNA"/>
</dbReference>
<dbReference type="OrthoDB" id="10047078at2759"/>
<dbReference type="InterPro" id="IPR000277">
    <property type="entry name" value="Cys/Met-Metab_PyrdxlP-dep_enz"/>
</dbReference>
<evidence type="ECO:0000256" key="1">
    <source>
        <dbReference type="ARBA" id="ARBA00001933"/>
    </source>
</evidence>
<proteinExistence type="inferred from homology"/>
<evidence type="ECO:0000256" key="11">
    <source>
        <dbReference type="ARBA" id="ARBA00083849"/>
    </source>
</evidence>
<dbReference type="InterPro" id="IPR015422">
    <property type="entry name" value="PyrdxlP-dep_Trfase_small"/>
</dbReference>
<comment type="catalytic activity">
    <reaction evidence="6">
        <text>O-succinyl-L-homoserine + L-cysteine = L,L-cystathionine + succinate + H(+)</text>
        <dbReference type="Rhea" id="RHEA:20397"/>
        <dbReference type="ChEBI" id="CHEBI:15378"/>
        <dbReference type="ChEBI" id="CHEBI:30031"/>
        <dbReference type="ChEBI" id="CHEBI:35235"/>
        <dbReference type="ChEBI" id="CHEBI:57661"/>
        <dbReference type="ChEBI" id="CHEBI:58161"/>
        <dbReference type="EC" id="2.5.1.48"/>
    </reaction>
</comment>
<comment type="pathway">
    <text evidence="8">Amino-acid biosynthesis; L-methionine biosynthesis via de novo pathway; L-cystathionine from O-succinyl-L-homoserine: step 1/1.</text>
</comment>